<dbReference type="InterPro" id="IPR013783">
    <property type="entry name" value="Ig-like_fold"/>
</dbReference>
<protein>
    <submittedName>
        <fullName evidence="2">Right-handed parallel beta-helix repeat-containing protein</fullName>
    </submittedName>
</protein>
<dbReference type="Gene3D" id="2.60.40.10">
    <property type="entry name" value="Immunoglobulins"/>
    <property type="match status" value="1"/>
</dbReference>
<dbReference type="InterPro" id="IPR011050">
    <property type="entry name" value="Pectin_lyase_fold/virulence"/>
</dbReference>
<dbReference type="InterPro" id="IPR012334">
    <property type="entry name" value="Pectin_lyas_fold"/>
</dbReference>
<sequence length="799" mass="82693">MAAPASDDRDRHAMKPRRSRLGVLGRIVLAAACLMFLGTRVAATAPVTPASLPTAPKAMPQLWGVEVDGETLQALDGKRAAGMRAVGMTLIVPPGRLTAQEQVRLVKRARRWRLPVIAPVSAEASAVCTADKATAPGLRCGVRATSVSNAGILAERGAVDLILVHAGSTAAFRRLRGRDGVRVAGVVDLRSTGYSAHRWRAAVRTAQQSSNLDLVVRPVGNHRGAALDRFTRALTASQRGADRRAPSAPTRVSIARADRRSADVRWTRSSDDRRVVRYGLYRDGAYIRSVSTAATTLTGLRCAPHLLEVDAVDAVGNRSPKTSVRVAAEGCAAPATAAADPGATTAANLWVDASGGSCARRAAPAPYDDAAACGSLDAANDVCQAGDLVLIKGGTYPEQHVTGDNGRAADCKLWVVIGEAMVLNGALMFESAARVHLGGGGARNGVGARLVTSTIPNSGSPRNQYPLEVIGGGNAGGQSSSVTVQGTDVGGWKIENSTNVTIRDNDIGPCDAVDEDAGGNDCDNGSIEYCEPGLALGADRACTGYNEGHVVEGNLIHDFGTDDSLYTGGGSNDPHWECMYVSYPRNLTIRGNTFVNCANGGNIFFTYANGGGTFEADYGYTNVVIENNVFTTTCDSSSPPCGGRADFAFGISGHCNLYGGVDLTDVVIRHNTFLGGAGFDSSGGCTQGNPGVTLSGNVRLGNSAQSSCGADGAWELPPTSVNEVFYGGAVTCARDARTLGVAATALDPLVASNSATAPDAHLKGPRGPLDGFVAAECPERDIDGQPRPATGCDAGADER</sequence>
<reference evidence="2" key="1">
    <citation type="submission" date="2022-10" db="EMBL/GenBank/DDBJ databases">
        <title>The WGS of Solirubrobacter sp. CPCC 204708.</title>
        <authorList>
            <person name="Jiang Z."/>
        </authorList>
    </citation>
    <scope>NUCLEOTIDE SEQUENCE</scope>
    <source>
        <strain evidence="2">CPCC 204708</strain>
    </source>
</reference>
<proteinExistence type="predicted"/>
<dbReference type="Proteomes" id="UP001147700">
    <property type="component" value="Unassembled WGS sequence"/>
</dbReference>
<gene>
    <name evidence="2" type="ORF">OJ962_12820</name>
</gene>
<dbReference type="SUPFAM" id="SSF51126">
    <property type="entry name" value="Pectin lyase-like"/>
    <property type="match status" value="1"/>
</dbReference>
<dbReference type="RefSeq" id="WP_202957867.1">
    <property type="nucleotide sequence ID" value="NZ_JAPCID010000015.1"/>
</dbReference>
<dbReference type="EMBL" id="JAPCID010000015">
    <property type="protein sequence ID" value="MDA0138378.1"/>
    <property type="molecule type" value="Genomic_DNA"/>
</dbReference>
<evidence type="ECO:0000256" key="1">
    <source>
        <dbReference type="SAM" id="MobiDB-lite"/>
    </source>
</evidence>
<dbReference type="Gene3D" id="2.160.20.10">
    <property type="entry name" value="Single-stranded right-handed beta-helix, Pectin lyase-like"/>
    <property type="match status" value="1"/>
</dbReference>
<feature type="region of interest" description="Disordered" evidence="1">
    <location>
        <begin position="778"/>
        <end position="799"/>
    </location>
</feature>
<accession>A0ABT4RIN1</accession>
<organism evidence="2 3">
    <name type="scientific">Solirubrobacter deserti</name>
    <dbReference type="NCBI Taxonomy" id="2282478"/>
    <lineage>
        <taxon>Bacteria</taxon>
        <taxon>Bacillati</taxon>
        <taxon>Actinomycetota</taxon>
        <taxon>Thermoleophilia</taxon>
        <taxon>Solirubrobacterales</taxon>
        <taxon>Solirubrobacteraceae</taxon>
        <taxon>Solirubrobacter</taxon>
    </lineage>
</organism>
<comment type="caution">
    <text evidence="2">The sequence shown here is derived from an EMBL/GenBank/DDBJ whole genome shotgun (WGS) entry which is preliminary data.</text>
</comment>
<dbReference type="SMART" id="SM00710">
    <property type="entry name" value="PbH1"/>
    <property type="match status" value="5"/>
</dbReference>
<keyword evidence="3" id="KW-1185">Reference proteome</keyword>
<name>A0ABT4RIN1_9ACTN</name>
<evidence type="ECO:0000313" key="3">
    <source>
        <dbReference type="Proteomes" id="UP001147700"/>
    </source>
</evidence>
<evidence type="ECO:0000313" key="2">
    <source>
        <dbReference type="EMBL" id="MDA0138378.1"/>
    </source>
</evidence>
<dbReference type="InterPro" id="IPR006626">
    <property type="entry name" value="PbH1"/>
</dbReference>